<dbReference type="Proteomes" id="UP000032900">
    <property type="component" value="Unassembled WGS sequence"/>
</dbReference>
<dbReference type="InterPro" id="IPR010364">
    <property type="entry name" value="Uncharacterised_IM_CreD"/>
</dbReference>
<organism evidence="2 3">
    <name type="scientific">Geofilum rubicundum JCM 15548</name>
    <dbReference type="NCBI Taxonomy" id="1236989"/>
    <lineage>
        <taxon>Bacteria</taxon>
        <taxon>Pseudomonadati</taxon>
        <taxon>Bacteroidota</taxon>
        <taxon>Bacteroidia</taxon>
        <taxon>Marinilabiliales</taxon>
        <taxon>Marinilabiliaceae</taxon>
        <taxon>Geofilum</taxon>
    </lineage>
</organism>
<gene>
    <name evidence="2" type="ORF">JCM15548_11530</name>
</gene>
<evidence type="ECO:0000313" key="3">
    <source>
        <dbReference type="Proteomes" id="UP000032900"/>
    </source>
</evidence>
<dbReference type="AlphaFoldDB" id="A0A0E9LVR9"/>
<sequence>MASLVNIAVIGLFAYGLLEDLRLTSWVTGLLVLMYTFLFVLLQLNDLAFLAGNIGLVIILSVIMKASLRLTR</sequence>
<evidence type="ECO:0000313" key="2">
    <source>
        <dbReference type="EMBL" id="GAO29354.1"/>
    </source>
</evidence>
<keyword evidence="1" id="KW-0472">Membrane</keyword>
<feature type="transmembrane region" description="Helical" evidence="1">
    <location>
        <begin position="23"/>
        <end position="42"/>
    </location>
</feature>
<reference evidence="2 3" key="1">
    <citation type="journal article" date="2015" name="Microbes Environ.">
        <title>Distribution and evolution of nitrogen fixation genes in the phylum bacteroidetes.</title>
        <authorList>
            <person name="Inoue J."/>
            <person name="Oshima K."/>
            <person name="Suda W."/>
            <person name="Sakamoto M."/>
            <person name="Iino T."/>
            <person name="Noda S."/>
            <person name="Hongoh Y."/>
            <person name="Hattori M."/>
            <person name="Ohkuma M."/>
        </authorList>
    </citation>
    <scope>NUCLEOTIDE SEQUENCE [LARGE SCALE GENOMIC DNA]</scope>
    <source>
        <strain evidence="2">JCM 15548</strain>
    </source>
</reference>
<keyword evidence="1" id="KW-0812">Transmembrane</keyword>
<comment type="caution">
    <text evidence="2">The sequence shown here is derived from an EMBL/GenBank/DDBJ whole genome shotgun (WGS) entry which is preliminary data.</text>
</comment>
<name>A0A0E9LVR9_9BACT</name>
<protein>
    <submittedName>
        <fullName evidence="2">Uncharacterized protein</fullName>
    </submittedName>
</protein>
<dbReference type="EMBL" id="BAZW01000008">
    <property type="protein sequence ID" value="GAO29354.1"/>
    <property type="molecule type" value="Genomic_DNA"/>
</dbReference>
<keyword evidence="3" id="KW-1185">Reference proteome</keyword>
<dbReference type="Pfam" id="PF06123">
    <property type="entry name" value="CreD"/>
    <property type="match status" value="1"/>
</dbReference>
<proteinExistence type="predicted"/>
<dbReference type="STRING" id="1236989.JCM15548_11530"/>
<accession>A0A0E9LVR9</accession>
<keyword evidence="1" id="KW-1133">Transmembrane helix</keyword>
<feature type="transmembrane region" description="Helical" evidence="1">
    <location>
        <begin position="48"/>
        <end position="68"/>
    </location>
</feature>
<evidence type="ECO:0000256" key="1">
    <source>
        <dbReference type="SAM" id="Phobius"/>
    </source>
</evidence>